<protein>
    <recommendedName>
        <fullName evidence="2">GH16 domain-containing protein</fullName>
    </recommendedName>
</protein>
<dbReference type="InterPro" id="IPR013320">
    <property type="entry name" value="ConA-like_dom_sf"/>
</dbReference>
<proteinExistence type="predicted"/>
<reference evidence="3 4" key="1">
    <citation type="submission" date="2024-02" db="EMBL/GenBank/DDBJ databases">
        <title>De novo assembly and annotation of 12 fungi associated with fruit tree decline syndrome in Ontario, Canada.</title>
        <authorList>
            <person name="Sulman M."/>
            <person name="Ellouze W."/>
            <person name="Ilyukhin E."/>
        </authorList>
    </citation>
    <scope>NUCLEOTIDE SEQUENCE [LARGE SCALE GENOMIC DNA]</scope>
    <source>
        <strain evidence="3 4">M11/M66-122</strain>
    </source>
</reference>
<dbReference type="GO" id="GO:0004553">
    <property type="term" value="F:hydrolase activity, hydrolyzing O-glycosyl compounds"/>
    <property type="evidence" value="ECO:0007669"/>
    <property type="project" value="InterPro"/>
</dbReference>
<organism evidence="3 4">
    <name type="scientific">Diatrype stigma</name>
    <dbReference type="NCBI Taxonomy" id="117547"/>
    <lineage>
        <taxon>Eukaryota</taxon>
        <taxon>Fungi</taxon>
        <taxon>Dikarya</taxon>
        <taxon>Ascomycota</taxon>
        <taxon>Pezizomycotina</taxon>
        <taxon>Sordariomycetes</taxon>
        <taxon>Xylariomycetidae</taxon>
        <taxon>Xylariales</taxon>
        <taxon>Diatrypaceae</taxon>
        <taxon>Diatrype</taxon>
    </lineage>
</organism>
<feature type="chain" id="PRO_5042962784" description="GH16 domain-containing protein" evidence="1">
    <location>
        <begin position="21"/>
        <end position="330"/>
    </location>
</feature>
<accession>A0AAN9UH86</accession>
<name>A0AAN9UH86_9PEZI</name>
<dbReference type="CDD" id="cd02181">
    <property type="entry name" value="GH16_fungal_Lam16A_glucanase"/>
    <property type="match status" value="1"/>
</dbReference>
<dbReference type="SUPFAM" id="SSF49899">
    <property type="entry name" value="Concanavalin A-like lectins/glucanases"/>
    <property type="match status" value="1"/>
</dbReference>
<evidence type="ECO:0000259" key="2">
    <source>
        <dbReference type="PROSITE" id="PS51762"/>
    </source>
</evidence>
<dbReference type="Proteomes" id="UP001320420">
    <property type="component" value="Unassembled WGS sequence"/>
</dbReference>
<keyword evidence="4" id="KW-1185">Reference proteome</keyword>
<keyword evidence="1" id="KW-0732">Signal</keyword>
<dbReference type="InterPro" id="IPR000757">
    <property type="entry name" value="Beta-glucanase-like"/>
</dbReference>
<dbReference type="Pfam" id="PF26113">
    <property type="entry name" value="GH16_XgeA"/>
    <property type="match status" value="1"/>
</dbReference>
<dbReference type="PANTHER" id="PTHR10963:SF24">
    <property type="entry name" value="GLYCOSIDASE C21B10.07-RELATED"/>
    <property type="match status" value="1"/>
</dbReference>
<feature type="signal peptide" evidence="1">
    <location>
        <begin position="1"/>
        <end position="20"/>
    </location>
</feature>
<dbReference type="PROSITE" id="PS51762">
    <property type="entry name" value="GH16_2"/>
    <property type="match status" value="1"/>
</dbReference>
<comment type="caution">
    <text evidence="3">The sequence shown here is derived from an EMBL/GenBank/DDBJ whole genome shotgun (WGS) entry which is preliminary data.</text>
</comment>
<gene>
    <name evidence="3" type="ORF">SLS62_008927</name>
</gene>
<dbReference type="GO" id="GO:0009251">
    <property type="term" value="P:glucan catabolic process"/>
    <property type="evidence" value="ECO:0007669"/>
    <property type="project" value="TreeGrafter"/>
</dbReference>
<evidence type="ECO:0000256" key="1">
    <source>
        <dbReference type="SAM" id="SignalP"/>
    </source>
</evidence>
<feature type="domain" description="GH16" evidence="2">
    <location>
        <begin position="17"/>
        <end position="311"/>
    </location>
</feature>
<sequence length="330" mass="35263">MTFINSLRLSVLALAATAQAAYTIRDAYNKTNFFDGFEFFSGPDPTQGFVKYQTAIEANAGSLAGFANDAVFLGVDSKASNPAGGRASTRVNTKKTYTKGLFISDIAHMPSSTCGVWAAYWTFGDGWPNNGEIDIVEGVNRNQSTTYTLHTGPGCSFQPQGDCNAPGDGTKGCSNPGDTTQLYGDAFNQIGGGVYATEWTSDAIKIWFFPRNGEMPADLLAAESPDPSTWGNPSATFSGGAGCDIDQHFKEHRIVFNTALCGQWAGKVFASDATCAQKAATCEEYVGANPQAFEDAYWLINSVRVYQQDGPAKRDVDDDAAAAVPRLFKA</sequence>
<evidence type="ECO:0000313" key="3">
    <source>
        <dbReference type="EMBL" id="KAK7747682.1"/>
    </source>
</evidence>
<dbReference type="AlphaFoldDB" id="A0AAN9UH86"/>
<dbReference type="EMBL" id="JAKJXP020000088">
    <property type="protein sequence ID" value="KAK7747682.1"/>
    <property type="molecule type" value="Genomic_DNA"/>
</dbReference>
<dbReference type="InterPro" id="IPR050546">
    <property type="entry name" value="Glycosyl_Hydrlase_16"/>
</dbReference>
<dbReference type="PANTHER" id="PTHR10963">
    <property type="entry name" value="GLYCOSYL HYDROLASE-RELATED"/>
    <property type="match status" value="1"/>
</dbReference>
<evidence type="ECO:0000313" key="4">
    <source>
        <dbReference type="Proteomes" id="UP001320420"/>
    </source>
</evidence>
<dbReference type="Gene3D" id="2.60.120.200">
    <property type="match status" value="1"/>
</dbReference>